<sequence length="67" mass="7432">MAEMLRQARNERRSPGNGDCDLSGLLRCLPANIPLSQEIPTVQLLEQGVSGLDRAQMALDRELLTRI</sequence>
<evidence type="ECO:0000313" key="2">
    <source>
        <dbReference type="Proteomes" id="UP000198549"/>
    </source>
</evidence>
<accession>A0A1H0R5Q2</accession>
<dbReference type="Proteomes" id="UP000198549">
    <property type="component" value="Chromosome I"/>
</dbReference>
<protein>
    <submittedName>
        <fullName evidence="1">Uncharacterized protein</fullName>
    </submittedName>
</protein>
<name>A0A1H0R5Q2_PSERE</name>
<proteinExistence type="predicted"/>
<gene>
    <name evidence="1" type="ORF">SAMN04490202_3449</name>
</gene>
<dbReference type="AlphaFoldDB" id="A0A1H0R5Q2"/>
<organism evidence="1 2">
    <name type="scientific">Pseudomonas reinekei</name>
    <dbReference type="NCBI Taxonomy" id="395598"/>
    <lineage>
        <taxon>Bacteria</taxon>
        <taxon>Pseudomonadati</taxon>
        <taxon>Pseudomonadota</taxon>
        <taxon>Gammaproteobacteria</taxon>
        <taxon>Pseudomonadales</taxon>
        <taxon>Pseudomonadaceae</taxon>
        <taxon>Pseudomonas</taxon>
    </lineage>
</organism>
<reference evidence="1 2" key="1">
    <citation type="submission" date="2016-10" db="EMBL/GenBank/DDBJ databases">
        <authorList>
            <person name="de Groot N.N."/>
        </authorList>
    </citation>
    <scope>NUCLEOTIDE SEQUENCE [LARGE SCALE GENOMIC DNA]</scope>
    <source>
        <strain evidence="1 2">BS3776</strain>
    </source>
</reference>
<dbReference type="EMBL" id="LT629709">
    <property type="protein sequence ID" value="SDP24831.1"/>
    <property type="molecule type" value="Genomic_DNA"/>
</dbReference>
<evidence type="ECO:0000313" key="1">
    <source>
        <dbReference type="EMBL" id="SDP24831.1"/>
    </source>
</evidence>